<evidence type="ECO:0000313" key="4">
    <source>
        <dbReference type="Proteomes" id="UP000812287"/>
    </source>
</evidence>
<comment type="caution">
    <text evidence="3">The sequence shown here is derived from an EMBL/GenBank/DDBJ whole genome shotgun (WGS) entry which is preliminary data.</text>
</comment>
<evidence type="ECO:0000259" key="2">
    <source>
        <dbReference type="Pfam" id="PF09350"/>
    </source>
</evidence>
<feature type="compositionally biased region" description="Basic and acidic residues" evidence="1">
    <location>
        <begin position="182"/>
        <end position="198"/>
    </location>
</feature>
<keyword evidence="4" id="KW-1185">Reference proteome</keyword>
<dbReference type="AlphaFoldDB" id="A0A9P7VUH6"/>
<feature type="region of interest" description="Disordered" evidence="1">
    <location>
        <begin position="173"/>
        <end position="198"/>
    </location>
</feature>
<proteinExistence type="predicted"/>
<feature type="compositionally biased region" description="Polar residues" evidence="1">
    <location>
        <begin position="42"/>
        <end position="51"/>
    </location>
</feature>
<evidence type="ECO:0000313" key="3">
    <source>
        <dbReference type="EMBL" id="KAG7447706.1"/>
    </source>
</evidence>
<dbReference type="PANTHER" id="PTHR39394">
    <property type="entry name" value="YALI0E31793P"/>
    <property type="match status" value="1"/>
</dbReference>
<evidence type="ECO:0000256" key="1">
    <source>
        <dbReference type="SAM" id="MobiDB-lite"/>
    </source>
</evidence>
<feature type="region of interest" description="Disordered" evidence="1">
    <location>
        <begin position="37"/>
        <end position="66"/>
    </location>
</feature>
<dbReference type="Proteomes" id="UP000812287">
    <property type="component" value="Unassembled WGS sequence"/>
</dbReference>
<dbReference type="InterPro" id="IPR018961">
    <property type="entry name" value="DnaJ_homolog_subfam-C_membr-28"/>
</dbReference>
<dbReference type="RefSeq" id="XP_043041206.1">
    <property type="nucleotide sequence ID" value="XM_043183072.1"/>
</dbReference>
<feature type="domain" description="DnaJ homologue subfamily C member 28 conserved" evidence="2">
    <location>
        <begin position="238"/>
        <end position="308"/>
    </location>
</feature>
<sequence>MLAAPRTALFCFRPFTTNAALLSAKHLASDRLFADAAREETASPQQKSSPLTALENEPDNWTGNESMQDAVLRMLIDKYKPLRSGTIQSADQKLKRTPPAISSTGAFNGAMEEFQAVSKGNAPSSPKLLQPSTGSWATEPLLPSTEGHRPWHTEFKVPSHVSASVKVAHFPLQSSRPSARADSVDELARKKEKDSKKRIEHIGRLNRARESTLDYRLGIKKGMGRRPNPVSLKGWASLVEDKIEVSRIAGVFNTIKGRGQPMARTVEESNPFIGREEFLMNRIVQRNGAAPPWVELQGELDIAVQSFRDLLRQSWIRQTLRDLTTHHPAPILAQFTISDVRRHRDPDWELRELTYHDAAVEEVNALVRKYNGLAPYAVRRPYYDRSVEIGKLYEDCAGEIMKQLAERMNCVHGSGYRPGIEHEAGEVVKRIGLKELFLAWWYRLVGLWNSYT</sequence>
<accession>A0A9P7VUH6</accession>
<dbReference type="GeneID" id="66105369"/>
<reference evidence="3" key="1">
    <citation type="submission" date="2020-11" db="EMBL/GenBank/DDBJ databases">
        <title>Adaptations for nitrogen fixation in a non-lichenized fungal sporocarp promotes dispersal by wood-feeding termites.</title>
        <authorList>
            <consortium name="DOE Joint Genome Institute"/>
            <person name="Koch R.A."/>
            <person name="Yoon G."/>
            <person name="Arayal U."/>
            <person name="Lail K."/>
            <person name="Amirebrahimi M."/>
            <person name="Labutti K."/>
            <person name="Lipzen A."/>
            <person name="Riley R."/>
            <person name="Barry K."/>
            <person name="Henrissat B."/>
            <person name="Grigoriev I.V."/>
            <person name="Herr J.R."/>
            <person name="Aime M.C."/>
        </authorList>
    </citation>
    <scope>NUCLEOTIDE SEQUENCE</scope>
    <source>
        <strain evidence="3">MCA 3950</strain>
    </source>
</reference>
<organism evidence="3 4">
    <name type="scientific">Guyanagaster necrorhizus</name>
    <dbReference type="NCBI Taxonomy" id="856835"/>
    <lineage>
        <taxon>Eukaryota</taxon>
        <taxon>Fungi</taxon>
        <taxon>Dikarya</taxon>
        <taxon>Basidiomycota</taxon>
        <taxon>Agaricomycotina</taxon>
        <taxon>Agaricomycetes</taxon>
        <taxon>Agaricomycetidae</taxon>
        <taxon>Agaricales</taxon>
        <taxon>Marasmiineae</taxon>
        <taxon>Physalacriaceae</taxon>
        <taxon>Guyanagaster</taxon>
    </lineage>
</organism>
<dbReference type="EMBL" id="MU250531">
    <property type="protein sequence ID" value="KAG7447706.1"/>
    <property type="molecule type" value="Genomic_DNA"/>
</dbReference>
<dbReference type="Pfam" id="PF09350">
    <property type="entry name" value="DJC28_CD"/>
    <property type="match status" value="1"/>
</dbReference>
<protein>
    <recommendedName>
        <fullName evidence="2">DnaJ homologue subfamily C member 28 conserved domain-containing protein</fullName>
    </recommendedName>
</protein>
<name>A0A9P7VUH6_9AGAR</name>
<gene>
    <name evidence="3" type="ORF">BT62DRAFT_891482</name>
</gene>
<dbReference type="OrthoDB" id="547796at2759"/>
<dbReference type="PANTHER" id="PTHR39394:SF1">
    <property type="entry name" value="DNAJ HOMOLOGUE SUBFAMILY C MEMBER 28 CONSERVED DOMAIN-CONTAINING PROTEIN"/>
    <property type="match status" value="1"/>
</dbReference>